<evidence type="ECO:0000256" key="13">
    <source>
        <dbReference type="ARBA" id="ARBA00023136"/>
    </source>
</evidence>
<gene>
    <name evidence="25" type="ORF">F0562_007682</name>
</gene>
<evidence type="ECO:0000256" key="6">
    <source>
        <dbReference type="ARBA" id="ARBA00022692"/>
    </source>
</evidence>
<feature type="domain" description="Bulb-type lectin" evidence="23">
    <location>
        <begin position="89"/>
        <end position="212"/>
    </location>
</feature>
<dbReference type="PROSITE" id="PS50011">
    <property type="entry name" value="PROTEIN_KINASE_DOM"/>
    <property type="match status" value="1"/>
</dbReference>
<evidence type="ECO:0000256" key="1">
    <source>
        <dbReference type="ARBA" id="ARBA00004251"/>
    </source>
</evidence>
<dbReference type="Pfam" id="PF01453">
    <property type="entry name" value="B_lectin"/>
    <property type="match status" value="1"/>
</dbReference>
<dbReference type="InterPro" id="IPR008271">
    <property type="entry name" value="Ser/Thr_kinase_AS"/>
</dbReference>
<dbReference type="InterPro" id="IPR001480">
    <property type="entry name" value="Bulb-type_lectin_dom"/>
</dbReference>
<feature type="domain" description="Apple" evidence="24">
    <location>
        <begin position="395"/>
        <end position="473"/>
    </location>
</feature>
<evidence type="ECO:0000313" key="26">
    <source>
        <dbReference type="Proteomes" id="UP000325577"/>
    </source>
</evidence>
<protein>
    <recommendedName>
        <fullName evidence="19">Receptor-like serine/threonine-protein kinase</fullName>
        <ecNumber evidence="19">2.7.11.1</ecNumber>
    </recommendedName>
</protein>
<dbReference type="GO" id="GO:0005524">
    <property type="term" value="F:ATP binding"/>
    <property type="evidence" value="ECO:0007669"/>
    <property type="project" value="UniProtKB-UniRule"/>
</dbReference>
<reference evidence="25 26" key="1">
    <citation type="submission" date="2019-09" db="EMBL/GenBank/DDBJ databases">
        <title>A chromosome-level genome assembly of the Chinese tupelo Nyssa sinensis.</title>
        <authorList>
            <person name="Yang X."/>
            <person name="Kang M."/>
            <person name="Yang Y."/>
            <person name="Xiong H."/>
            <person name="Wang M."/>
            <person name="Zhang Z."/>
            <person name="Wang Z."/>
            <person name="Wu H."/>
            <person name="Ma T."/>
            <person name="Liu J."/>
            <person name="Xi Z."/>
        </authorList>
    </citation>
    <scope>NUCLEOTIDE SEQUENCE [LARGE SCALE GENOMIC DNA]</scope>
    <source>
        <strain evidence="25">J267</strain>
        <tissue evidence="25">Leaf</tissue>
    </source>
</reference>
<evidence type="ECO:0000256" key="11">
    <source>
        <dbReference type="ARBA" id="ARBA00022840"/>
    </source>
</evidence>
<evidence type="ECO:0000256" key="10">
    <source>
        <dbReference type="ARBA" id="ARBA00022777"/>
    </source>
</evidence>
<dbReference type="SUPFAM" id="SSF57414">
    <property type="entry name" value="Hairpin loop containing domain-like"/>
    <property type="match status" value="1"/>
</dbReference>
<feature type="transmembrane region" description="Helical" evidence="21">
    <location>
        <begin position="487"/>
        <end position="510"/>
    </location>
</feature>
<dbReference type="PROSITE" id="PS50927">
    <property type="entry name" value="BULB_LECTIN"/>
    <property type="match status" value="1"/>
</dbReference>
<dbReference type="OrthoDB" id="643280at2759"/>
<dbReference type="PANTHER" id="PTHR47974:SF19">
    <property type="entry name" value="RECEPTOR-LIKE SERINE_THREONINE-PROTEIN KINASE"/>
    <property type="match status" value="1"/>
</dbReference>
<dbReference type="EMBL" id="CM018046">
    <property type="protein sequence ID" value="KAA8525827.1"/>
    <property type="molecule type" value="Genomic_DNA"/>
</dbReference>
<keyword evidence="15" id="KW-0675">Receptor</keyword>
<keyword evidence="3 19" id="KW-0723">Serine/threonine-protein kinase</keyword>
<comment type="similarity">
    <text evidence="19">Belongs to the protein kinase superfamily. Ser/Thr protein kinase family.</text>
</comment>
<dbReference type="FunFam" id="1.10.510.10:FF:000227">
    <property type="entry name" value="Serine/threonine-protein kinase"/>
    <property type="match status" value="1"/>
</dbReference>
<keyword evidence="11 19" id="KW-0067">ATP-binding</keyword>
<keyword evidence="6 21" id="KW-0812">Transmembrane</keyword>
<dbReference type="EC" id="2.7.11.1" evidence="19"/>
<evidence type="ECO:0000259" key="24">
    <source>
        <dbReference type="PROSITE" id="PS50948"/>
    </source>
</evidence>
<evidence type="ECO:0000259" key="23">
    <source>
        <dbReference type="PROSITE" id="PS50927"/>
    </source>
</evidence>
<dbReference type="SUPFAM" id="SSF56112">
    <property type="entry name" value="Protein kinase-like (PK-like)"/>
    <property type="match status" value="1"/>
</dbReference>
<keyword evidence="10 19" id="KW-0418">Kinase</keyword>
<keyword evidence="4" id="KW-0597">Phosphoprotein</keyword>
<feature type="binding site" evidence="20">
    <location>
        <position position="567"/>
    </location>
    <ligand>
        <name>ATP</name>
        <dbReference type="ChEBI" id="CHEBI:30616"/>
    </ligand>
</feature>
<comment type="catalytic activity">
    <reaction evidence="18 19">
        <text>L-seryl-[protein] + ATP = O-phospho-L-seryl-[protein] + ADP + H(+)</text>
        <dbReference type="Rhea" id="RHEA:17989"/>
        <dbReference type="Rhea" id="RHEA-COMP:9863"/>
        <dbReference type="Rhea" id="RHEA-COMP:11604"/>
        <dbReference type="ChEBI" id="CHEBI:15378"/>
        <dbReference type="ChEBI" id="CHEBI:29999"/>
        <dbReference type="ChEBI" id="CHEBI:30616"/>
        <dbReference type="ChEBI" id="CHEBI:83421"/>
        <dbReference type="ChEBI" id="CHEBI:456216"/>
        <dbReference type="EC" id="2.7.11.1"/>
    </reaction>
</comment>
<dbReference type="GO" id="GO:0004674">
    <property type="term" value="F:protein serine/threonine kinase activity"/>
    <property type="evidence" value="ECO:0007669"/>
    <property type="project" value="UniProtKB-KW"/>
</dbReference>
<evidence type="ECO:0000256" key="8">
    <source>
        <dbReference type="ARBA" id="ARBA00022734"/>
    </source>
</evidence>
<evidence type="ECO:0000256" key="17">
    <source>
        <dbReference type="ARBA" id="ARBA00047899"/>
    </source>
</evidence>
<keyword evidence="12 21" id="KW-1133">Transmembrane helix</keyword>
<dbReference type="GO" id="GO:0048544">
    <property type="term" value="P:recognition of pollen"/>
    <property type="evidence" value="ECO:0007669"/>
    <property type="project" value="InterPro"/>
</dbReference>
<dbReference type="SUPFAM" id="SSF51110">
    <property type="entry name" value="alpha-D-mannose-specific plant lectins"/>
    <property type="match status" value="1"/>
</dbReference>
<dbReference type="InterPro" id="IPR003609">
    <property type="entry name" value="Pan_app"/>
</dbReference>
<evidence type="ECO:0000256" key="19">
    <source>
        <dbReference type="PIRNR" id="PIRNR000641"/>
    </source>
</evidence>
<evidence type="ECO:0000256" key="21">
    <source>
        <dbReference type="SAM" id="Phobius"/>
    </source>
</evidence>
<dbReference type="Pfam" id="PF08276">
    <property type="entry name" value="PAN_2"/>
    <property type="match status" value="1"/>
</dbReference>
<keyword evidence="8" id="KW-0430">Lectin</keyword>
<dbReference type="CDD" id="cd01098">
    <property type="entry name" value="PAN_AP_plant"/>
    <property type="match status" value="1"/>
</dbReference>
<keyword evidence="5 19" id="KW-0808">Transferase</keyword>
<accession>A0A5J5A8V8</accession>
<evidence type="ECO:0000313" key="25">
    <source>
        <dbReference type="EMBL" id="KAA8525827.1"/>
    </source>
</evidence>
<evidence type="ECO:0000259" key="22">
    <source>
        <dbReference type="PROSITE" id="PS50011"/>
    </source>
</evidence>
<evidence type="ECO:0000256" key="9">
    <source>
        <dbReference type="ARBA" id="ARBA00022741"/>
    </source>
</evidence>
<dbReference type="Gene3D" id="2.90.10.10">
    <property type="entry name" value="Bulb-type lectin domain"/>
    <property type="match status" value="1"/>
</dbReference>
<dbReference type="PANTHER" id="PTHR47974">
    <property type="entry name" value="OS07G0415500 PROTEIN"/>
    <property type="match status" value="1"/>
</dbReference>
<comment type="catalytic activity">
    <reaction evidence="17 19">
        <text>L-threonyl-[protein] + ATP = O-phospho-L-threonyl-[protein] + ADP + H(+)</text>
        <dbReference type="Rhea" id="RHEA:46608"/>
        <dbReference type="Rhea" id="RHEA-COMP:11060"/>
        <dbReference type="Rhea" id="RHEA-COMP:11605"/>
        <dbReference type="ChEBI" id="CHEBI:15378"/>
        <dbReference type="ChEBI" id="CHEBI:30013"/>
        <dbReference type="ChEBI" id="CHEBI:30616"/>
        <dbReference type="ChEBI" id="CHEBI:61977"/>
        <dbReference type="ChEBI" id="CHEBI:456216"/>
        <dbReference type="EC" id="2.7.11.1"/>
    </reaction>
</comment>
<evidence type="ECO:0000256" key="20">
    <source>
        <dbReference type="PROSITE-ProRule" id="PRU10141"/>
    </source>
</evidence>
<evidence type="ECO:0000256" key="3">
    <source>
        <dbReference type="ARBA" id="ARBA00022527"/>
    </source>
</evidence>
<dbReference type="PROSITE" id="PS50948">
    <property type="entry name" value="PAN"/>
    <property type="match status" value="1"/>
</dbReference>
<dbReference type="CDD" id="cd14066">
    <property type="entry name" value="STKc_IRAK"/>
    <property type="match status" value="1"/>
</dbReference>
<keyword evidence="9 19" id="KW-0547">Nucleotide-binding</keyword>
<dbReference type="PROSITE" id="PS00107">
    <property type="entry name" value="PROTEIN_KINASE_ATP"/>
    <property type="match status" value="1"/>
</dbReference>
<dbReference type="InterPro" id="IPR000719">
    <property type="entry name" value="Prot_kinase_dom"/>
</dbReference>
<dbReference type="InterPro" id="IPR024171">
    <property type="entry name" value="SRK-like_kinase"/>
</dbReference>
<organism evidence="25 26">
    <name type="scientific">Nyssa sinensis</name>
    <dbReference type="NCBI Taxonomy" id="561372"/>
    <lineage>
        <taxon>Eukaryota</taxon>
        <taxon>Viridiplantae</taxon>
        <taxon>Streptophyta</taxon>
        <taxon>Embryophyta</taxon>
        <taxon>Tracheophyta</taxon>
        <taxon>Spermatophyta</taxon>
        <taxon>Magnoliopsida</taxon>
        <taxon>eudicotyledons</taxon>
        <taxon>Gunneridae</taxon>
        <taxon>Pentapetalae</taxon>
        <taxon>asterids</taxon>
        <taxon>Cornales</taxon>
        <taxon>Nyssaceae</taxon>
        <taxon>Nyssa</taxon>
    </lineage>
</organism>
<proteinExistence type="inferred from homology"/>
<dbReference type="AlphaFoldDB" id="A0A5J5A8V8"/>
<evidence type="ECO:0000256" key="12">
    <source>
        <dbReference type="ARBA" id="ARBA00022989"/>
    </source>
</evidence>
<evidence type="ECO:0000256" key="5">
    <source>
        <dbReference type="ARBA" id="ARBA00022679"/>
    </source>
</evidence>
<dbReference type="Proteomes" id="UP000325577">
    <property type="component" value="Linkage Group LG3"/>
</dbReference>
<dbReference type="CDD" id="cd00028">
    <property type="entry name" value="B_lectin"/>
    <property type="match status" value="1"/>
</dbReference>
<dbReference type="InterPro" id="IPR011009">
    <property type="entry name" value="Kinase-like_dom_sf"/>
</dbReference>
<dbReference type="Pfam" id="PF00954">
    <property type="entry name" value="S_locus_glycop"/>
    <property type="match status" value="1"/>
</dbReference>
<evidence type="ECO:0000256" key="16">
    <source>
        <dbReference type="ARBA" id="ARBA00023180"/>
    </source>
</evidence>
<keyword evidence="16" id="KW-0325">Glycoprotein</keyword>
<sequence>MPSLQVINSRFGSARFRKHRWSLSWTSRLKSLRLSRSVGLKLSILDFLIRSYPCLKVIDGSISVTLETFTARKGRNWRYRGRFRRSFATDTITSGQSLSASQTISSEGGVFELGFFTPGNSQNYYIGIWYKGFPNKTVVWVANRNQPISDPSSSELKLLQNGNLVLLNQFKTQTWSTNSTSNIANSTIAMLLDNGNLVIRHLSNVIWQSFDYPTDTWLPGGKVGHKQILTSWRSSENPATSVFSVEVEPNGTSHILVWNRSKLYWTSGEWDGKIFSLVPEIALNYYIKNLRYISNENESYFTYDAGFSFALTRFVLDTTGQLKQFVWRKDFPGWSIFWTRPSEQCEVYAFCGAFSSCNQNVPICDCMPGFEQRNITNWQQGDSSDGCVRKTPLHCSNEEKDVFFVMPNTRLPVNSESIMAGNIKECEQACMSNCSCTAFAYDNGCLVWNGELFNLQKLLLNDNSGSDFHVRIAASELAGNGVMTKTAWIIVGTIGGLFTLLGIIILVIFWRGKQMAGTNEEVGDSLILFKYRELRSATKNFSEKLGEGGFGSVFKGTLSNSTTIAVKALKSLNEGEQQEKQFRAEVGTIGMIQHINLVRLRGFCVEGLKRYLVYDYMSNGSLESLLFQKVPNVLDWKARYKIAIGTARGLAYLHEKCRDCIVHCDIKPENILLDVEYNPKVADFGLAKLIGREFSRVLTTIRGTRGYLAPEWISGEAITPKADVFSYGMVLFEIISGRRNRDLLNDGTDDYFPARVANKIKEGEEVLTLLDYQLEGNADIEELSRVCKVACWCIQDDEKDRPTMGQVVQILEGVSEQVGMPPVPRFLQGFAENPMETMFYEEVSSSKLTLQP</sequence>
<keyword evidence="26" id="KW-1185">Reference proteome</keyword>
<keyword evidence="7" id="KW-0732">Signal</keyword>
<dbReference type="PIRSF" id="PIRSF000641">
    <property type="entry name" value="SRK"/>
    <property type="match status" value="1"/>
</dbReference>
<dbReference type="InterPro" id="IPR000858">
    <property type="entry name" value="S_locus_glycoprot_dom"/>
</dbReference>
<dbReference type="SMART" id="SM00220">
    <property type="entry name" value="S_TKc"/>
    <property type="match status" value="1"/>
</dbReference>
<evidence type="ECO:0000256" key="7">
    <source>
        <dbReference type="ARBA" id="ARBA00022729"/>
    </source>
</evidence>
<keyword evidence="13 21" id="KW-0472">Membrane</keyword>
<dbReference type="InterPro" id="IPR017441">
    <property type="entry name" value="Protein_kinase_ATP_BS"/>
</dbReference>
<evidence type="ECO:0000256" key="2">
    <source>
        <dbReference type="ARBA" id="ARBA00022475"/>
    </source>
</evidence>
<evidence type="ECO:0000256" key="18">
    <source>
        <dbReference type="ARBA" id="ARBA00048679"/>
    </source>
</evidence>
<comment type="subcellular location">
    <subcellularLocation>
        <location evidence="1">Cell membrane</location>
        <topology evidence="1">Single-pass type I membrane protein</topology>
    </subcellularLocation>
</comment>
<dbReference type="PROSITE" id="PS00108">
    <property type="entry name" value="PROTEIN_KINASE_ST"/>
    <property type="match status" value="1"/>
</dbReference>
<dbReference type="SMART" id="SM00473">
    <property type="entry name" value="PAN_AP"/>
    <property type="match status" value="1"/>
</dbReference>
<evidence type="ECO:0000256" key="4">
    <source>
        <dbReference type="ARBA" id="ARBA00022553"/>
    </source>
</evidence>
<keyword evidence="2" id="KW-1003">Cell membrane</keyword>
<dbReference type="GO" id="GO:0030246">
    <property type="term" value="F:carbohydrate binding"/>
    <property type="evidence" value="ECO:0007669"/>
    <property type="project" value="UniProtKB-KW"/>
</dbReference>
<name>A0A5J5A8V8_9ASTE</name>
<keyword evidence="14" id="KW-1015">Disulfide bond</keyword>
<feature type="domain" description="Protein kinase" evidence="22">
    <location>
        <begin position="539"/>
        <end position="814"/>
    </location>
</feature>
<dbReference type="SMART" id="SM00108">
    <property type="entry name" value="B_lectin"/>
    <property type="match status" value="1"/>
</dbReference>
<dbReference type="FunFam" id="2.90.10.10:FF:000002">
    <property type="entry name" value="Serine/threonine-protein kinase"/>
    <property type="match status" value="1"/>
</dbReference>
<dbReference type="Gene3D" id="3.30.200.20">
    <property type="entry name" value="Phosphorylase Kinase, domain 1"/>
    <property type="match status" value="1"/>
</dbReference>
<dbReference type="GO" id="GO:0005886">
    <property type="term" value="C:plasma membrane"/>
    <property type="evidence" value="ECO:0007669"/>
    <property type="project" value="UniProtKB-SubCell"/>
</dbReference>
<evidence type="ECO:0000256" key="14">
    <source>
        <dbReference type="ARBA" id="ARBA00023157"/>
    </source>
</evidence>
<dbReference type="Pfam" id="PF00069">
    <property type="entry name" value="Pkinase"/>
    <property type="match status" value="1"/>
</dbReference>
<evidence type="ECO:0000256" key="15">
    <source>
        <dbReference type="ARBA" id="ARBA00023170"/>
    </source>
</evidence>
<dbReference type="FunFam" id="3.30.200.20:FF:000370">
    <property type="entry name" value="Receptor-like protein kinase 4"/>
    <property type="match status" value="1"/>
</dbReference>
<dbReference type="Gene3D" id="1.10.510.10">
    <property type="entry name" value="Transferase(Phosphotransferase) domain 1"/>
    <property type="match status" value="1"/>
</dbReference>
<dbReference type="GO" id="GO:0106310">
    <property type="term" value="F:protein serine kinase activity"/>
    <property type="evidence" value="ECO:0007669"/>
    <property type="project" value="RHEA"/>
</dbReference>
<dbReference type="InterPro" id="IPR036426">
    <property type="entry name" value="Bulb-type_lectin_dom_sf"/>
</dbReference>